<organism evidence="1 2">
    <name type="scientific">Planococcus rifietoensis</name>
    <dbReference type="NCBI Taxonomy" id="200991"/>
    <lineage>
        <taxon>Bacteria</taxon>
        <taxon>Bacillati</taxon>
        <taxon>Bacillota</taxon>
        <taxon>Bacilli</taxon>
        <taxon>Bacillales</taxon>
        <taxon>Caryophanaceae</taxon>
        <taxon>Planococcus</taxon>
    </lineage>
</organism>
<dbReference type="PANTHER" id="PTHR37804">
    <property type="entry name" value="CDAA REGULATORY PROTEIN CDAR"/>
    <property type="match status" value="1"/>
</dbReference>
<sequence>MDKMMDNPWFLRIMALFLAFLLFFSVQTENSTTTTETGRVSEMIEDVELQVYYDESLMVSGVPETVDLYLSGPASIIQTTRQLDDYTLFIDLRSLPLGEHQVPIQTENLSEQLSARVDPAFVNVVLEERVSQEFDIDAEMNERLLAEGFVLDGLSVEPDTVTVTGPQSVINAISFVKATVTGEPEIKESFTAEARVRVLAEDLTKLDNVTIEPESVAVDVTVEEYSRELPVRIESTGDPQTGITINSWTPTSEQVRVFGPRSVVDAMEEYVIEVEANSVTASDTTVTVELPIPSGASGVSPGEMQVEADISVDESLIVPEELENPEIADSNDEE</sequence>
<dbReference type="STRING" id="200991.AUC31_09375"/>
<gene>
    <name evidence="1" type="ORF">AUC31_09375</name>
</gene>
<dbReference type="Gene3D" id="2.170.120.40">
    <property type="entry name" value="YbbR-like domain"/>
    <property type="match status" value="2"/>
</dbReference>
<accession>A0A0U2YLD1</accession>
<name>A0A0U2YLD1_9BACL</name>
<dbReference type="EMBL" id="CP013659">
    <property type="protein sequence ID" value="ALS75418.1"/>
    <property type="molecule type" value="Genomic_DNA"/>
</dbReference>
<dbReference type="OrthoDB" id="2960905at2"/>
<dbReference type="InterPro" id="IPR012505">
    <property type="entry name" value="YbbR"/>
</dbReference>
<dbReference type="Gene3D" id="2.170.120.30">
    <property type="match status" value="1"/>
</dbReference>
<protein>
    <recommendedName>
        <fullName evidence="3">YbbR-like domain-containing protein YbbR</fullName>
    </recommendedName>
</protein>
<dbReference type="RefSeq" id="WP_058382125.1">
    <property type="nucleotide sequence ID" value="NZ_CP013659.2"/>
</dbReference>
<reference evidence="1" key="1">
    <citation type="submission" date="2016-01" db="EMBL/GenBank/DDBJ databases">
        <title>Complete genome of Planococcus rifietoensis type strain M8.</title>
        <authorList>
            <person name="See-Too W.S."/>
        </authorList>
    </citation>
    <scope>NUCLEOTIDE SEQUENCE [LARGE SCALE GENOMIC DNA]</scope>
    <source>
        <strain evidence="1">M8</strain>
    </source>
</reference>
<evidence type="ECO:0000313" key="1">
    <source>
        <dbReference type="EMBL" id="ALS75418.1"/>
    </source>
</evidence>
<evidence type="ECO:0000313" key="2">
    <source>
        <dbReference type="Proteomes" id="UP000067683"/>
    </source>
</evidence>
<proteinExistence type="predicted"/>
<dbReference type="AlphaFoldDB" id="A0A0U2YLD1"/>
<dbReference type="Pfam" id="PF07949">
    <property type="entry name" value="YbbR"/>
    <property type="match status" value="3"/>
</dbReference>
<dbReference type="InterPro" id="IPR053154">
    <property type="entry name" value="c-di-AMP_regulator"/>
</dbReference>
<dbReference type="Proteomes" id="UP000067683">
    <property type="component" value="Chromosome"/>
</dbReference>
<evidence type="ECO:0008006" key="3">
    <source>
        <dbReference type="Google" id="ProtNLM"/>
    </source>
</evidence>
<keyword evidence="2" id="KW-1185">Reference proteome</keyword>
<dbReference type="KEGG" id="prt:AUC31_09375"/>
<dbReference type="PANTHER" id="PTHR37804:SF1">
    <property type="entry name" value="CDAA REGULATORY PROTEIN CDAR"/>
    <property type="match status" value="1"/>
</dbReference>